<name>A0ACC0D0A0_9PEZI</name>
<reference evidence="1 2" key="1">
    <citation type="journal article" date="2022" name="New Phytol.">
        <title>Ecological generalism drives hyperdiversity of secondary metabolite gene clusters in xylarialean endophytes.</title>
        <authorList>
            <person name="Franco M.E.E."/>
            <person name="Wisecaver J.H."/>
            <person name="Arnold A.E."/>
            <person name="Ju Y.M."/>
            <person name="Slot J.C."/>
            <person name="Ahrendt S."/>
            <person name="Moore L.P."/>
            <person name="Eastman K.E."/>
            <person name="Scott K."/>
            <person name="Konkel Z."/>
            <person name="Mondo S.J."/>
            <person name="Kuo A."/>
            <person name="Hayes R.D."/>
            <person name="Haridas S."/>
            <person name="Andreopoulos B."/>
            <person name="Riley R."/>
            <person name="LaButti K."/>
            <person name="Pangilinan J."/>
            <person name="Lipzen A."/>
            <person name="Amirebrahimi M."/>
            <person name="Yan J."/>
            <person name="Adam C."/>
            <person name="Keymanesh K."/>
            <person name="Ng V."/>
            <person name="Louie K."/>
            <person name="Northen T."/>
            <person name="Drula E."/>
            <person name="Henrissat B."/>
            <person name="Hsieh H.M."/>
            <person name="Youens-Clark K."/>
            <person name="Lutzoni F."/>
            <person name="Miadlikowska J."/>
            <person name="Eastwood D.C."/>
            <person name="Hamelin R.C."/>
            <person name="Grigoriev I.V."/>
            <person name="U'Ren J.M."/>
        </authorList>
    </citation>
    <scope>NUCLEOTIDE SEQUENCE [LARGE SCALE GENOMIC DNA]</scope>
    <source>
        <strain evidence="1 2">ER1909</strain>
    </source>
</reference>
<proteinExistence type="predicted"/>
<dbReference type="Proteomes" id="UP001497680">
    <property type="component" value="Unassembled WGS sequence"/>
</dbReference>
<dbReference type="EMBL" id="MU394322">
    <property type="protein sequence ID" value="KAI6085765.1"/>
    <property type="molecule type" value="Genomic_DNA"/>
</dbReference>
<protein>
    <submittedName>
        <fullName evidence="1">Uncharacterized protein</fullName>
    </submittedName>
</protein>
<evidence type="ECO:0000313" key="2">
    <source>
        <dbReference type="Proteomes" id="UP001497680"/>
    </source>
</evidence>
<organism evidence="1 2">
    <name type="scientific">Hypoxylon rubiginosum</name>
    <dbReference type="NCBI Taxonomy" id="110542"/>
    <lineage>
        <taxon>Eukaryota</taxon>
        <taxon>Fungi</taxon>
        <taxon>Dikarya</taxon>
        <taxon>Ascomycota</taxon>
        <taxon>Pezizomycotina</taxon>
        <taxon>Sordariomycetes</taxon>
        <taxon>Xylariomycetidae</taxon>
        <taxon>Xylariales</taxon>
        <taxon>Hypoxylaceae</taxon>
        <taxon>Hypoxylon</taxon>
    </lineage>
</organism>
<sequence>MTRPESTESTIEISEVEKSFPTPPRTIVNNRKTLPPLPLSPLPETSEPEKQEAIATEAAPVVAPEETKDATNNRTTSTTSALESLLTALGGNEKDMRLSLRAPESDPEKEERPPRPITKDFYRPNTAATTATVATTATGVSYASTGSQRTIKYGTGRYAKVELSPQPSEDPEDPLNWPLWKKHLNLGALLLMVALVGVMKTAYISVNSAIAIGEDVSYTAAVALTAVPLMLSAVTGMASLIIARIWGKRPVYLVSTALIFTGMVWNTHVRGNLAENMAARVFQGLGWGAFDALVLGSIQDTYFEHERETKIILHYTVSIGTMLGAPLLGGVASAGSRGFELQFEIMSAFLSVSILLLVFGAPETTYDRAVSPDMLPPTLERSQSLWPNVTYTKEAALEYVFKMKPWSYQVDEINLPLILQAPRAMLAPTTGLLFAVTLLPYAGFWGLASSLSLLFSPLPFMLASSDLGALMTAPFLLGTPIAMALALPLFYKRFTQPLHLATLAAGTVLASIGTLGFGLYIAGSMQTPPTNNSAAAPLNTPWALGLDRVSLPAASFLLGLLAAGSLVLDATVAPVIQRSTAFTSANLTAGLRNAADMHAGLTCLRNLVAGAFILGLPNAVFMWDGLRAAALGMGITQIIVAAAACGVYWYWDENVRRLDGRVMGLIDLSILKRTASFFDESD</sequence>
<evidence type="ECO:0000313" key="1">
    <source>
        <dbReference type="EMBL" id="KAI6085765.1"/>
    </source>
</evidence>
<comment type="caution">
    <text evidence="1">The sequence shown here is derived from an EMBL/GenBank/DDBJ whole genome shotgun (WGS) entry which is preliminary data.</text>
</comment>
<gene>
    <name evidence="1" type="ORF">F4821DRAFT_260677</name>
</gene>
<keyword evidence="2" id="KW-1185">Reference proteome</keyword>
<accession>A0ACC0D0A0</accession>